<dbReference type="AlphaFoldDB" id="A0A1D9QB24"/>
<dbReference type="KEGG" id="ssl:SS1G_10883"/>
<name>A0A1D9QB24_SCLS1</name>
<organism evidence="2 3">
    <name type="scientific">Sclerotinia sclerotiorum (strain ATCC 18683 / 1980 / Ss-1)</name>
    <name type="common">White mold</name>
    <name type="synonym">Whetzelinia sclerotiorum</name>
    <dbReference type="NCBI Taxonomy" id="665079"/>
    <lineage>
        <taxon>Eukaryota</taxon>
        <taxon>Fungi</taxon>
        <taxon>Dikarya</taxon>
        <taxon>Ascomycota</taxon>
        <taxon>Pezizomycotina</taxon>
        <taxon>Leotiomycetes</taxon>
        <taxon>Helotiales</taxon>
        <taxon>Sclerotiniaceae</taxon>
        <taxon>Sclerotinia</taxon>
    </lineage>
</organism>
<reference evidence="3" key="1">
    <citation type="journal article" date="2017" name="Genome Biol. Evol.">
        <title>The complete genome sequence of the phytopathogenic fungus Sclerotinia sclerotiorum reveals insights into the genome architecture of broad host range pathogens.</title>
        <authorList>
            <person name="Derbyshire M."/>
            <person name="Denton-Giles M."/>
            <person name="Hegedus D."/>
            <person name="Seifbarghy S."/>
            <person name="Rollins J."/>
            <person name="van Kan J."/>
            <person name="Seidl M.F."/>
            <person name="Faino L."/>
            <person name="Mbengue M."/>
            <person name="Navaud O."/>
            <person name="Raffaele S."/>
            <person name="Hammond-Kosack K."/>
            <person name="Heard S."/>
            <person name="Oliver R."/>
        </authorList>
    </citation>
    <scope>NUCLEOTIDE SEQUENCE [LARGE SCALE GENOMIC DNA]</scope>
    <source>
        <strain evidence="3">ATCC 18683 / 1980 / Ss-1</strain>
    </source>
</reference>
<evidence type="ECO:0000313" key="2">
    <source>
        <dbReference type="EMBL" id="APA12147.1"/>
    </source>
</evidence>
<dbReference type="EMBL" id="CP017822">
    <property type="protein sequence ID" value="APA12147.1"/>
    <property type="molecule type" value="Genomic_DNA"/>
</dbReference>
<evidence type="ECO:0000256" key="1">
    <source>
        <dbReference type="SAM" id="MobiDB-lite"/>
    </source>
</evidence>
<feature type="compositionally biased region" description="Acidic residues" evidence="1">
    <location>
        <begin position="271"/>
        <end position="295"/>
    </location>
</feature>
<dbReference type="VEuPathDB" id="FungiDB:sscle_09g069170"/>
<proteinExistence type="predicted"/>
<feature type="region of interest" description="Disordered" evidence="1">
    <location>
        <begin position="269"/>
        <end position="295"/>
    </location>
</feature>
<dbReference type="OrthoDB" id="3543749at2759"/>
<sequence length="295" mass="32765">MNHHNYQSDIAADRQLYQLPVIIQAAPLPVQPIYYNGIQVCQYSTLTQVDINGYIMPIHPDFGPFPLPNDHPAVPYPAEEGMQWIGYLAPDPENPILMDTQAYCMNPYDINYPLGQTSFYPPPALPADGFPPFAMPRQLEYQQSAYFNPPSPPLTGCLSGSLPDLQNSTLNNGTGLNDPPIADPTAELVVKGYLDENIIAAMENRRSLLHWSAIPHPPELTDEYCEEVRMELERLRPIWQREMEAGVPLSQPGGIYDGGEVGGVVNGASNEEVEELDGGMEGIDETEEDDMDYDD</sequence>
<dbReference type="RefSeq" id="XP_001588436.1">
    <property type="nucleotide sequence ID" value="XM_001588386.1"/>
</dbReference>
<evidence type="ECO:0000313" key="3">
    <source>
        <dbReference type="Proteomes" id="UP000177798"/>
    </source>
</evidence>
<dbReference type="OMA" id="TDEYCEE"/>
<gene>
    <name evidence="2" type="ORF">sscle_09g069170</name>
</gene>
<dbReference type="Proteomes" id="UP000177798">
    <property type="component" value="Chromosome 9"/>
</dbReference>
<protein>
    <submittedName>
        <fullName evidence="2">Uncharacterized protein</fullName>
    </submittedName>
</protein>
<accession>A0A1D9QB24</accession>